<keyword evidence="2" id="KW-1185">Reference proteome</keyword>
<reference evidence="1" key="1">
    <citation type="submission" date="2021-01" db="EMBL/GenBank/DDBJ databases">
        <title>Whole genome shotgun sequence of Actinocatenispora rupis NBRC 107355.</title>
        <authorList>
            <person name="Komaki H."/>
            <person name="Tamura T."/>
        </authorList>
    </citation>
    <scope>NUCLEOTIDE SEQUENCE</scope>
    <source>
        <strain evidence="1">NBRC 107355</strain>
    </source>
</reference>
<comment type="caution">
    <text evidence="1">The sequence shown here is derived from an EMBL/GenBank/DDBJ whole genome shotgun (WGS) entry which is preliminary data.</text>
</comment>
<dbReference type="Proteomes" id="UP000612808">
    <property type="component" value="Unassembled WGS sequence"/>
</dbReference>
<evidence type="ECO:0000313" key="1">
    <source>
        <dbReference type="EMBL" id="GID11481.1"/>
    </source>
</evidence>
<dbReference type="AlphaFoldDB" id="A0A8J3N9W5"/>
<dbReference type="RefSeq" id="WP_203657468.1">
    <property type="nucleotide sequence ID" value="NZ_BAAAZM010000006.1"/>
</dbReference>
<dbReference type="EMBL" id="BOMB01000012">
    <property type="protein sequence ID" value="GID11481.1"/>
    <property type="molecule type" value="Genomic_DNA"/>
</dbReference>
<proteinExistence type="predicted"/>
<evidence type="ECO:0000313" key="2">
    <source>
        <dbReference type="Proteomes" id="UP000612808"/>
    </source>
</evidence>
<protein>
    <submittedName>
        <fullName evidence="1">Uncharacterized protein</fullName>
    </submittedName>
</protein>
<name>A0A8J3N9W5_9ACTN</name>
<accession>A0A8J3N9W5</accession>
<organism evidence="1 2">
    <name type="scientific">Actinocatenispora rupis</name>
    <dbReference type="NCBI Taxonomy" id="519421"/>
    <lineage>
        <taxon>Bacteria</taxon>
        <taxon>Bacillati</taxon>
        <taxon>Actinomycetota</taxon>
        <taxon>Actinomycetes</taxon>
        <taxon>Micromonosporales</taxon>
        <taxon>Micromonosporaceae</taxon>
        <taxon>Actinocatenispora</taxon>
    </lineage>
</organism>
<sequence length="112" mass="12595">MTQPTHRLTDERLCWLAVRDHCARRSRRRGVLGWLTLLATASRGGGSGRAGTAMVGEEQRDAMTGKMGDYAFAVDDAARTLRPDERAHLRATGEVPDWFLADVERRFIALRR</sequence>
<gene>
    <name evidence="1" type="ORF">Aru02nite_23700</name>
</gene>